<keyword evidence="1" id="KW-1188">Viral release from host cell</keyword>
<dbReference type="KEGG" id="cceu:CBR64_20485"/>
<dbReference type="AlphaFoldDB" id="A0A1Y0I1T8"/>
<feature type="domain" description="Phage tail tape measure protein" evidence="2">
    <location>
        <begin position="96"/>
        <end position="296"/>
    </location>
</feature>
<evidence type="ECO:0000313" key="3">
    <source>
        <dbReference type="EMBL" id="ARU53454.1"/>
    </source>
</evidence>
<dbReference type="OrthoDB" id="2183194at2"/>
<dbReference type="EMBL" id="CP021383">
    <property type="protein sequence ID" value="ARU53454.1"/>
    <property type="molecule type" value="Genomic_DNA"/>
</dbReference>
<evidence type="ECO:0000313" key="4">
    <source>
        <dbReference type="Proteomes" id="UP000196228"/>
    </source>
</evidence>
<dbReference type="InterPro" id="IPR010090">
    <property type="entry name" value="Phage_tape_meas"/>
</dbReference>
<dbReference type="RefSeq" id="WP_087472357.1">
    <property type="nucleotide sequence ID" value="NZ_CP021383.1"/>
</dbReference>
<reference evidence="3 4" key="1">
    <citation type="submission" date="2017-05" db="EMBL/GenBank/DDBJ databases">
        <authorList>
            <person name="Song R."/>
            <person name="Chenine A.L."/>
            <person name="Ruprecht R.M."/>
        </authorList>
    </citation>
    <scope>NUCLEOTIDE SEQUENCE [LARGE SCALE GENOMIC DNA]</scope>
    <source>
        <strain evidence="3 4">PSBB019</strain>
    </source>
</reference>
<dbReference type="NCBIfam" id="TIGR01760">
    <property type="entry name" value="tape_meas_TP901"/>
    <property type="match status" value="1"/>
</dbReference>
<evidence type="ECO:0000256" key="1">
    <source>
        <dbReference type="ARBA" id="ARBA00022612"/>
    </source>
</evidence>
<dbReference type="Pfam" id="PF10145">
    <property type="entry name" value="PhageMin_Tail"/>
    <property type="match status" value="1"/>
</dbReference>
<sequence length="932" mass="95618">MADRSIRLILTANVQGLVSGLKTASQATKDFASRTEGYVTRNEQHINSLSNTVGGLGLAMTAGFGYAVKTFMDFDSAMSDVQASTMATASDMELLRQAAIDAGADTVFSATEAAGAIENLARAGVSTKDILAGGLRGALDLAAAAGMDVAQAAEIAATTMTQFGKSGEDVSHIADVLAASAGKAQGDVSDFGLALKYVGPVASQLGVSLEETAGTLALLAQNGILADSAGTSLRGVMMSLTAPTKAASDTMAQYNIHAFDAQGSFVGLASLAGQLHSQLSGLSEAERSAALGRMFGNEQITAARILYAEGAAEVRSWTAAVDDQGYAADQAAIRTDNLRGDLEALGGSFESVILSSSSAANELLRSITQSAEGVVDAFGRIPGPVLNLGTLLLGGGGVLALTVTGLAKTVIGLNNARLAAEGLNLTMGKAKVAAVGIGGALGVASLAISIWADSAARAEATTSAIADSLDEATGAVTRNTREVIANELTAQSGWWLFKKESAADSARTIGLGIDDLTDAILGNDDALRKVKDATTAYQGDITGLAEAAEAAGVDSLDYANAQRTVGEELDRLTDRMGEAEVKNQDVATATGATKAAQEELAGSLRGGTLAYTEQTDAILDMITARNEASGVVLSERDAQREYEAALDGVTASLERSAGVTDEMRDAQGNLTEQGKQLVDQFVAAGGALDITTAKGRENQAALDNIADANNRVVEAMHNNGASQEQIRAQVQRSRDDFLNLASSMGISAEDAQALADNLGLIPGNYTAEVFADTDPAQAALDRFLAMARSQQIVIQARVNADPSFSPARAPSMIARSAGGWIPGRASLIDSVHLLAAPGEFVVNSTQAQKHPALLEAINSGKSLGNASVMTAPPNVNAPAPQVNVSSGSSPAYFTDAQVAVLATAFETGAHRSAVGAMDARARENSGMRSRSY</sequence>
<protein>
    <submittedName>
        <fullName evidence="3">Phage tail tape measure protein</fullName>
    </submittedName>
</protein>
<dbReference type="Proteomes" id="UP000196228">
    <property type="component" value="Chromosome"/>
</dbReference>
<organism evidence="3 4">
    <name type="scientific">Cellulosimicrobium cellulans</name>
    <name type="common">Arthrobacter luteus</name>
    <dbReference type="NCBI Taxonomy" id="1710"/>
    <lineage>
        <taxon>Bacteria</taxon>
        <taxon>Bacillati</taxon>
        <taxon>Actinomycetota</taxon>
        <taxon>Actinomycetes</taxon>
        <taxon>Micrococcales</taxon>
        <taxon>Promicromonosporaceae</taxon>
        <taxon>Cellulosimicrobium</taxon>
    </lineage>
</organism>
<evidence type="ECO:0000259" key="2">
    <source>
        <dbReference type="Pfam" id="PF10145"/>
    </source>
</evidence>
<gene>
    <name evidence="3" type="ORF">CBR64_20485</name>
</gene>
<dbReference type="PANTHER" id="PTHR37813">
    <property type="entry name" value="FELS-2 PROPHAGE PROTEIN"/>
    <property type="match status" value="1"/>
</dbReference>
<accession>A0A1Y0I1T8</accession>
<proteinExistence type="predicted"/>
<dbReference type="PANTHER" id="PTHR37813:SF1">
    <property type="entry name" value="FELS-2 PROPHAGE PROTEIN"/>
    <property type="match status" value="1"/>
</dbReference>
<name>A0A1Y0I1T8_CELCE</name>